<evidence type="ECO:0000313" key="2">
    <source>
        <dbReference type="Proteomes" id="UP001214094"/>
    </source>
</evidence>
<name>A0ABY8HT19_ENSAD</name>
<dbReference type="Proteomes" id="UP001214094">
    <property type="component" value="Plasmid unnamedB"/>
</dbReference>
<protein>
    <submittedName>
        <fullName evidence="1">Uncharacterized protein</fullName>
    </submittedName>
</protein>
<keyword evidence="1" id="KW-0614">Plasmid</keyword>
<geneLocation type="plasmid" evidence="1 2">
    <name>unnamedB</name>
</geneLocation>
<accession>A0ABY8HT19</accession>
<proteinExistence type="predicted"/>
<dbReference type="RefSeq" id="WP_034796829.1">
    <property type="nucleotide sequence ID" value="NZ_CP015882.1"/>
</dbReference>
<evidence type="ECO:0000313" key="1">
    <source>
        <dbReference type="EMBL" id="WFP94913.1"/>
    </source>
</evidence>
<reference evidence="1 2" key="1">
    <citation type="submission" date="2023-03" db="EMBL/GenBank/DDBJ databases">
        <title>Comparative genome and transcriptome analysis combination mining strategies for increasing vitamin B12 production of Ensifer adhaerens strain.</title>
        <authorList>
            <person name="Yongheng L."/>
        </authorList>
    </citation>
    <scope>NUCLEOTIDE SEQUENCE [LARGE SCALE GENOMIC DNA]</scope>
    <source>
        <strain evidence="1 2">Casida A-T305</strain>
        <plasmid evidence="1 2">unnamedB</plasmid>
    </source>
</reference>
<keyword evidence="2" id="KW-1185">Reference proteome</keyword>
<sequence>MADSDNSRTLSTVTRGDLHSLVAACLPTHQARSAPENSDFEAGNQDHALAAWHLWRATWDRLSESTAQLQHLETSLFSAGLSSSSDHDGSRAYNEALEVEDRAALAEELAAQALWLTPAPSIAGVAAKLDAIVTRNQPSLICSDEPWPQIRTVLADLLKIDTSADPSPRLSG</sequence>
<organism evidence="1 2">
    <name type="scientific">Ensifer adhaerens</name>
    <name type="common">Sinorhizobium morelense</name>
    <dbReference type="NCBI Taxonomy" id="106592"/>
    <lineage>
        <taxon>Bacteria</taxon>
        <taxon>Pseudomonadati</taxon>
        <taxon>Pseudomonadota</taxon>
        <taxon>Alphaproteobacteria</taxon>
        <taxon>Hyphomicrobiales</taxon>
        <taxon>Rhizobiaceae</taxon>
        <taxon>Sinorhizobium/Ensifer group</taxon>
        <taxon>Ensifer</taxon>
    </lineage>
</organism>
<dbReference type="EMBL" id="CP121310">
    <property type="protein sequence ID" value="WFP94913.1"/>
    <property type="molecule type" value="Genomic_DNA"/>
</dbReference>
<gene>
    <name evidence="1" type="ORF">P4B07_34645</name>
</gene>
<dbReference type="GeneID" id="29522315"/>